<reference evidence="2 3" key="1">
    <citation type="journal article" date="2015" name="Genome Announc.">
        <title>Expanding the biotechnology potential of lactobacilli through comparative genomics of 213 strains and associated genera.</title>
        <authorList>
            <person name="Sun Z."/>
            <person name="Harris H.M."/>
            <person name="McCann A."/>
            <person name="Guo C."/>
            <person name="Argimon S."/>
            <person name="Zhang W."/>
            <person name="Yang X."/>
            <person name="Jeffery I.B."/>
            <person name="Cooney J.C."/>
            <person name="Kagawa T.F."/>
            <person name="Liu W."/>
            <person name="Song Y."/>
            <person name="Salvetti E."/>
            <person name="Wrobel A."/>
            <person name="Rasinkangas P."/>
            <person name="Parkhill J."/>
            <person name="Rea M.C."/>
            <person name="O'Sullivan O."/>
            <person name="Ritari J."/>
            <person name="Douillard F.P."/>
            <person name="Paul Ross R."/>
            <person name="Yang R."/>
            <person name="Briner A.E."/>
            <person name="Felis G.E."/>
            <person name="de Vos W.M."/>
            <person name="Barrangou R."/>
            <person name="Klaenhammer T.R."/>
            <person name="Caufield P.W."/>
            <person name="Cui Y."/>
            <person name="Zhang H."/>
            <person name="O'Toole P.W."/>
        </authorList>
    </citation>
    <scope>NUCLEOTIDE SEQUENCE [LARGE SCALE GENOMIC DNA]</scope>
    <source>
        <strain evidence="2 3">DSM 18630</strain>
    </source>
</reference>
<dbReference type="EMBL" id="AZGB01000018">
    <property type="protein sequence ID" value="KRM05668.1"/>
    <property type="molecule type" value="Genomic_DNA"/>
</dbReference>
<dbReference type="Proteomes" id="UP000051451">
    <property type="component" value="Unassembled WGS sequence"/>
</dbReference>
<dbReference type="GeneID" id="98319381"/>
<dbReference type="PANTHER" id="PTHR43784">
    <property type="entry name" value="GDSL-LIKE LIPASE/ACYLHYDROLASE, PUTATIVE (AFU_ORTHOLOGUE AFUA_2G00820)-RELATED"/>
    <property type="match status" value="1"/>
</dbReference>
<dbReference type="STRING" id="1423750.FC89_GL001372"/>
<evidence type="ECO:0000259" key="1">
    <source>
        <dbReference type="Pfam" id="PF13472"/>
    </source>
</evidence>
<keyword evidence="3" id="KW-1185">Reference proteome</keyword>
<accession>A0A0R1VQS6</accession>
<name>A0A0R1VQS6_9LACO</name>
<dbReference type="PANTHER" id="PTHR43784:SF2">
    <property type="entry name" value="GDSL-LIKE LIPASE_ACYLHYDROLASE, PUTATIVE (AFU_ORTHOLOGUE AFUA_2G00820)-RELATED"/>
    <property type="match status" value="1"/>
</dbReference>
<organism evidence="2 3">
    <name type="scientific">Liquorilactobacillus ghanensis DSM 18630</name>
    <dbReference type="NCBI Taxonomy" id="1423750"/>
    <lineage>
        <taxon>Bacteria</taxon>
        <taxon>Bacillati</taxon>
        <taxon>Bacillota</taxon>
        <taxon>Bacilli</taxon>
        <taxon>Lactobacillales</taxon>
        <taxon>Lactobacillaceae</taxon>
        <taxon>Liquorilactobacillus</taxon>
    </lineage>
</organism>
<dbReference type="InterPro" id="IPR036514">
    <property type="entry name" value="SGNH_hydro_sf"/>
</dbReference>
<dbReference type="PATRIC" id="fig|1423750.3.peg.1405"/>
<evidence type="ECO:0000313" key="2">
    <source>
        <dbReference type="EMBL" id="KRM05668.1"/>
    </source>
</evidence>
<feature type="domain" description="SGNH hydrolase-type esterase" evidence="1">
    <location>
        <begin position="170"/>
        <end position="361"/>
    </location>
</feature>
<proteinExistence type="predicted"/>
<protein>
    <recommendedName>
        <fullName evidence="1">SGNH hydrolase-type esterase domain-containing protein</fullName>
    </recommendedName>
</protein>
<dbReference type="RefSeq" id="WP_057872108.1">
    <property type="nucleotide sequence ID" value="NZ_AZGB01000018.1"/>
</dbReference>
<dbReference type="Gene3D" id="3.40.50.1110">
    <property type="entry name" value="SGNH hydrolase"/>
    <property type="match status" value="1"/>
</dbReference>
<dbReference type="InterPro" id="IPR013830">
    <property type="entry name" value="SGNH_hydro"/>
</dbReference>
<dbReference type="Pfam" id="PF13472">
    <property type="entry name" value="Lipase_GDSL_2"/>
    <property type="match status" value="1"/>
</dbReference>
<dbReference type="AlphaFoldDB" id="A0A0R1VQS6"/>
<evidence type="ECO:0000313" key="3">
    <source>
        <dbReference type="Proteomes" id="UP000051451"/>
    </source>
</evidence>
<sequence>MHWQIAWYHQINDFSSLPVTLPELTEIIQVTSNLNGGELRITLTNQFGRQPLIFDRIEVGLDPLFHVKQPLIFHNSQVFKIPVGQIISSDPCQLPVHSGQKLYFRISSSFKQTYCDFASTYNTELTNTSLVRRCDHLPTLRTTFNARRGWFSLAQVDILSGTSAKIIEFTGDSLTEMGLISDSLTKMLYAKYPKQLTILNSGISGNRLIWDAPQDQPLYQTFGPSLQTRLPKLLHQHHPAVVICFAGGNDLMLPLISQQALSQQVMAPQFMAHVEQLYKLVEVNNSQLIFSDLLPFKLSHGQVHHSMAYDQALATRQKINWHLAQHTGIFASTATAVVDKNQLVATYDLGDHLHLNKTGGQLLAQQLLPVVEKIIAVDQ</sequence>
<dbReference type="InterPro" id="IPR053140">
    <property type="entry name" value="GDSL_Rv0518-like"/>
</dbReference>
<dbReference type="OrthoDB" id="1828825at2"/>
<comment type="caution">
    <text evidence="2">The sequence shown here is derived from an EMBL/GenBank/DDBJ whole genome shotgun (WGS) entry which is preliminary data.</text>
</comment>
<dbReference type="SUPFAM" id="SSF52266">
    <property type="entry name" value="SGNH hydrolase"/>
    <property type="match status" value="1"/>
</dbReference>
<gene>
    <name evidence="2" type="ORF">FC89_GL001372</name>
</gene>